<dbReference type="InterPro" id="IPR014347">
    <property type="entry name" value="Tautomerase/MIF_sf"/>
</dbReference>
<name>A0A939J2N5_9HYPH</name>
<reference evidence="1" key="1">
    <citation type="submission" date="2020-12" db="EMBL/GenBank/DDBJ databases">
        <title>Oil enriched cultivation method for isolating marine PHA-producing bacteria.</title>
        <authorList>
            <person name="Zheng W."/>
            <person name="Yu S."/>
            <person name="Huang Y."/>
        </authorList>
    </citation>
    <scope>NUCLEOTIDE SEQUENCE</scope>
    <source>
        <strain evidence="1">SY-2-12</strain>
    </source>
</reference>
<proteinExistence type="predicted"/>
<organism evidence="1 2">
    <name type="scientific">Roseibium aggregatum</name>
    <dbReference type="NCBI Taxonomy" id="187304"/>
    <lineage>
        <taxon>Bacteria</taxon>
        <taxon>Pseudomonadati</taxon>
        <taxon>Pseudomonadota</taxon>
        <taxon>Alphaproteobacteria</taxon>
        <taxon>Hyphomicrobiales</taxon>
        <taxon>Stappiaceae</taxon>
        <taxon>Roseibium</taxon>
    </lineage>
</organism>
<dbReference type="RefSeq" id="WP_207138023.1">
    <property type="nucleotide sequence ID" value="NZ_JAEKJZ010000001.1"/>
</dbReference>
<dbReference type="Gene3D" id="3.30.429.10">
    <property type="entry name" value="Macrophage Migration Inhibitory Factor"/>
    <property type="match status" value="1"/>
</dbReference>
<dbReference type="AlphaFoldDB" id="A0A939J2N5"/>
<dbReference type="InterPro" id="IPR037479">
    <property type="entry name" value="Tauto_MSAD"/>
</dbReference>
<dbReference type="Proteomes" id="UP000664096">
    <property type="component" value="Unassembled WGS sequence"/>
</dbReference>
<gene>
    <name evidence="1" type="ORF">JF539_00480</name>
</gene>
<evidence type="ECO:0000313" key="1">
    <source>
        <dbReference type="EMBL" id="MBN9668789.1"/>
    </source>
</evidence>
<dbReference type="EMBL" id="JAEKJZ010000001">
    <property type="protein sequence ID" value="MBN9668789.1"/>
    <property type="molecule type" value="Genomic_DNA"/>
</dbReference>
<dbReference type="PANTHER" id="PTHR38460">
    <property type="entry name" value="TAUTOMERASE YOLI-RELATED"/>
    <property type="match status" value="1"/>
</dbReference>
<comment type="caution">
    <text evidence="1">The sequence shown here is derived from an EMBL/GenBank/DDBJ whole genome shotgun (WGS) entry which is preliminary data.</text>
</comment>
<dbReference type="Pfam" id="PF14552">
    <property type="entry name" value="Tautomerase_2"/>
    <property type="match status" value="1"/>
</dbReference>
<dbReference type="SUPFAM" id="SSF55331">
    <property type="entry name" value="Tautomerase/MIF"/>
    <property type="match status" value="1"/>
</dbReference>
<accession>A0A939J2N5</accession>
<evidence type="ECO:0000313" key="2">
    <source>
        <dbReference type="Proteomes" id="UP000664096"/>
    </source>
</evidence>
<sequence>MPLTQVSLMKGSKSPAQKAAILDEIYQAMRETFDVPQDDKFMTITEHAREDFLFGRHYMNIPRSDDLMIIQLTVSDTRSQEKKKALFARIVKGLVHEVGVRAEDVFINLVETKTENWSFGNGIAQYADRVPVAV</sequence>
<dbReference type="PANTHER" id="PTHR38460:SF1">
    <property type="entry name" value="TAUTOMERASE YOLI-RELATED"/>
    <property type="match status" value="1"/>
</dbReference>
<protein>
    <submittedName>
        <fullName evidence="1">Tautomerase family protein</fullName>
    </submittedName>
</protein>